<keyword evidence="13" id="KW-0411">Iron-sulfur</keyword>
<proteinExistence type="predicted"/>
<dbReference type="Pfam" id="PF07730">
    <property type="entry name" value="HisKA_3"/>
    <property type="match status" value="1"/>
</dbReference>
<dbReference type="GO" id="GO:0005506">
    <property type="term" value="F:iron ion binding"/>
    <property type="evidence" value="ECO:0007669"/>
    <property type="project" value="InterPro"/>
</dbReference>
<evidence type="ECO:0000256" key="7">
    <source>
        <dbReference type="ARBA" id="ARBA00022723"/>
    </source>
</evidence>
<name>A0A0D6ZE12_9BACI</name>
<comment type="subcellular location">
    <subcellularLocation>
        <location evidence="3">Cytoplasm</location>
    </subcellularLocation>
</comment>
<evidence type="ECO:0000256" key="14">
    <source>
        <dbReference type="ARBA" id="ARBA00024827"/>
    </source>
</evidence>
<dbReference type="SUPFAM" id="SSF55785">
    <property type="entry name" value="PYP-like sensor domain (PAS domain)"/>
    <property type="match status" value="1"/>
</dbReference>
<evidence type="ECO:0000256" key="6">
    <source>
        <dbReference type="ARBA" id="ARBA00022679"/>
    </source>
</evidence>
<keyword evidence="9 15" id="KW-0418">Kinase</keyword>
<comment type="function">
    <text evidence="14">Member of the two-component regulatory system NreB/NreC involved in the control of dissimilatory nitrate/nitrite reduction in response to oxygen. NreB functions as a direct oxygen sensor histidine kinase which is autophosphorylated, in the absence of oxygen, probably at the conserved histidine residue, and transfers its phosphate group probably to a conserved aspartate residue of NreC. NreB/NreC activates the expression of the nitrate (narGHJI) and nitrite (nir) reductase operons, as well as the putative nitrate transporter gene narT.</text>
</comment>
<dbReference type="InterPro" id="IPR003594">
    <property type="entry name" value="HATPase_dom"/>
</dbReference>
<evidence type="ECO:0000256" key="11">
    <source>
        <dbReference type="ARBA" id="ARBA00023004"/>
    </source>
</evidence>
<keyword evidence="20" id="KW-1185">Reference proteome</keyword>
<keyword evidence="8 15" id="KW-0547">Nucleotide-binding</keyword>
<evidence type="ECO:0000313" key="19">
    <source>
        <dbReference type="EMBL" id="KIY22823.1"/>
    </source>
</evidence>
<comment type="cofactor">
    <cofactor evidence="2">
        <name>[4Fe-4S] cluster</name>
        <dbReference type="ChEBI" id="CHEBI:49883"/>
    </cofactor>
</comment>
<dbReference type="GO" id="GO:0046983">
    <property type="term" value="F:protein dimerization activity"/>
    <property type="evidence" value="ECO:0007669"/>
    <property type="project" value="InterPro"/>
</dbReference>
<organism evidence="19 20">
    <name type="scientific">Mesobacillus subterraneus</name>
    <dbReference type="NCBI Taxonomy" id="285983"/>
    <lineage>
        <taxon>Bacteria</taxon>
        <taxon>Bacillati</taxon>
        <taxon>Bacillota</taxon>
        <taxon>Bacilli</taxon>
        <taxon>Bacillales</taxon>
        <taxon>Bacillaceae</taxon>
        <taxon>Mesobacillus</taxon>
    </lineage>
</organism>
<dbReference type="InterPro" id="IPR011712">
    <property type="entry name" value="Sig_transdc_His_kin_sub3_dim/P"/>
</dbReference>
<evidence type="ECO:0000259" key="17">
    <source>
        <dbReference type="PROSITE" id="PS50109"/>
    </source>
</evidence>
<dbReference type="PIRSF" id="PIRSF037432">
    <property type="entry name" value="STHK_NreB"/>
    <property type="match status" value="1"/>
</dbReference>
<dbReference type="Gene3D" id="1.20.5.1930">
    <property type="match status" value="1"/>
</dbReference>
<dbReference type="EC" id="2.7.13.3" evidence="15"/>
<dbReference type="Pfam" id="PF02518">
    <property type="entry name" value="HATPase_c"/>
    <property type="match status" value="1"/>
</dbReference>
<feature type="modified residue" description="Phosphohistidine; by autocatalysis" evidence="16">
    <location>
        <position position="153"/>
    </location>
</feature>
<dbReference type="PROSITE" id="PS50112">
    <property type="entry name" value="PAS"/>
    <property type="match status" value="1"/>
</dbReference>
<dbReference type="Pfam" id="PF13188">
    <property type="entry name" value="PAS_8"/>
    <property type="match status" value="1"/>
</dbReference>
<dbReference type="SUPFAM" id="SSF55874">
    <property type="entry name" value="ATPase domain of HSP90 chaperone/DNA topoisomerase II/histidine kinase"/>
    <property type="match status" value="1"/>
</dbReference>
<dbReference type="GO" id="GO:0005737">
    <property type="term" value="C:cytoplasm"/>
    <property type="evidence" value="ECO:0007669"/>
    <property type="project" value="UniProtKB-SubCell"/>
</dbReference>
<evidence type="ECO:0000256" key="16">
    <source>
        <dbReference type="PIRSR" id="PIRSR037432-51"/>
    </source>
</evidence>
<dbReference type="SMART" id="SM00387">
    <property type="entry name" value="HATPase_c"/>
    <property type="match status" value="1"/>
</dbReference>
<keyword evidence="16" id="KW-0597">Phosphoprotein</keyword>
<comment type="caution">
    <text evidence="19">The sequence shown here is derived from an EMBL/GenBank/DDBJ whole genome shotgun (WGS) entry which is preliminary data.</text>
</comment>
<keyword evidence="12 15" id="KW-0902">Two-component regulatory system</keyword>
<comment type="catalytic activity">
    <reaction evidence="1 15">
        <text>ATP + protein L-histidine = ADP + protein N-phospho-L-histidine.</text>
        <dbReference type="EC" id="2.7.13.3"/>
    </reaction>
</comment>
<dbReference type="GO" id="GO:0005524">
    <property type="term" value="F:ATP binding"/>
    <property type="evidence" value="ECO:0007669"/>
    <property type="project" value="UniProtKB-KW"/>
</dbReference>
<evidence type="ECO:0000256" key="3">
    <source>
        <dbReference type="ARBA" id="ARBA00004496"/>
    </source>
</evidence>
<dbReference type="OrthoDB" id="9760839at2"/>
<dbReference type="InterPro" id="IPR005467">
    <property type="entry name" value="His_kinase_dom"/>
</dbReference>
<protein>
    <recommendedName>
        <fullName evidence="15">Sensor histidine kinase</fullName>
        <ecNumber evidence="15">2.7.13.3</ecNumber>
    </recommendedName>
</protein>
<gene>
    <name evidence="19" type="ORF">UB32_06320</name>
</gene>
<evidence type="ECO:0000256" key="12">
    <source>
        <dbReference type="ARBA" id="ARBA00023012"/>
    </source>
</evidence>
<dbReference type="AlphaFoldDB" id="A0A0D6ZE12"/>
<comment type="PTM">
    <text evidence="16">Autophosphorylated.</text>
</comment>
<evidence type="ECO:0000256" key="1">
    <source>
        <dbReference type="ARBA" id="ARBA00000085"/>
    </source>
</evidence>
<keyword evidence="7" id="KW-0479">Metal-binding</keyword>
<dbReference type="GO" id="GO:0000155">
    <property type="term" value="F:phosphorelay sensor kinase activity"/>
    <property type="evidence" value="ECO:0007669"/>
    <property type="project" value="InterPro"/>
</dbReference>
<reference evidence="19 20" key="1">
    <citation type="submission" date="2015-01" db="EMBL/GenBank/DDBJ databases">
        <title>Draft genome sequences of the supercritical CO2 tolerant bacteria Bacillus subterraneus MITOT1 and Bacillus cereus MIT0214.</title>
        <authorList>
            <person name="Peet K.C."/>
            <person name="Thompson J.R."/>
        </authorList>
    </citation>
    <scope>NUCLEOTIDE SEQUENCE [LARGE SCALE GENOMIC DNA]</scope>
    <source>
        <strain evidence="19 20">MITOT1</strain>
    </source>
</reference>
<keyword evidence="6 15" id="KW-0808">Transferase</keyword>
<dbReference type="GO" id="GO:0016020">
    <property type="term" value="C:membrane"/>
    <property type="evidence" value="ECO:0007669"/>
    <property type="project" value="InterPro"/>
</dbReference>
<dbReference type="InterPro" id="IPR017203">
    <property type="entry name" value="Sig_transdc_His_kinase_NreB"/>
</dbReference>
<dbReference type="Proteomes" id="UP000032512">
    <property type="component" value="Unassembled WGS sequence"/>
</dbReference>
<dbReference type="RefSeq" id="WP_044392152.1">
    <property type="nucleotide sequence ID" value="NZ_JXIQ01000036.1"/>
</dbReference>
<dbReference type="InterPro" id="IPR000014">
    <property type="entry name" value="PAS"/>
</dbReference>
<evidence type="ECO:0000256" key="15">
    <source>
        <dbReference type="PIRNR" id="PIRNR037432"/>
    </source>
</evidence>
<evidence type="ECO:0000256" key="9">
    <source>
        <dbReference type="ARBA" id="ARBA00022777"/>
    </source>
</evidence>
<evidence type="ECO:0000256" key="2">
    <source>
        <dbReference type="ARBA" id="ARBA00001966"/>
    </source>
</evidence>
<dbReference type="PATRIC" id="fig|285983.3.peg.3820"/>
<evidence type="ECO:0000256" key="13">
    <source>
        <dbReference type="ARBA" id="ARBA00023014"/>
    </source>
</evidence>
<keyword evidence="11" id="KW-0408">Iron</keyword>
<dbReference type="NCBIfam" id="TIGR00229">
    <property type="entry name" value="sensory_box"/>
    <property type="match status" value="1"/>
</dbReference>
<keyword evidence="4" id="KW-0004">4Fe-4S</keyword>
<dbReference type="PRINTS" id="PR00344">
    <property type="entry name" value="BCTRLSENSOR"/>
</dbReference>
<dbReference type="InterPro" id="IPR036890">
    <property type="entry name" value="HATPase_C_sf"/>
</dbReference>
<evidence type="ECO:0000259" key="18">
    <source>
        <dbReference type="PROSITE" id="PS50112"/>
    </source>
</evidence>
<sequence>MEEFQLEQKYLKQIFENIQDGIIIMNQERKILLMNPSAERLTGWKIIDKVPYCSFCENRKLKNNENKCYLIENDEVPYFLSEMPAYHGKKINVEMSTALMFHDVKTGEKEYLLVLRDQDRKEMEEEARISKLMIKKLIEAKENEHKRLAQELHDGVGQSLFTISVALQAIESFVAEPRLHTYLGEVRKELDKAMNDVKSYSYQLRPQSLDRLGLVATIESLISTIKLTNKNLQIVFKTNIRDRLSPAIEINLYRVVQEAIHNIIKYAFATKVEIVLERDWEKLSLNISDNGKGFDLAISRNGGLGLKHMSERVNQLNGEFSIDSQIGKGTFIAISIPIGEGGLF</sequence>
<dbReference type="InterPro" id="IPR035965">
    <property type="entry name" value="PAS-like_dom_sf"/>
</dbReference>
<evidence type="ECO:0000256" key="8">
    <source>
        <dbReference type="ARBA" id="ARBA00022741"/>
    </source>
</evidence>
<dbReference type="InterPro" id="IPR050482">
    <property type="entry name" value="Sensor_HK_TwoCompSys"/>
</dbReference>
<evidence type="ECO:0000313" key="20">
    <source>
        <dbReference type="Proteomes" id="UP000032512"/>
    </source>
</evidence>
<dbReference type="Gene3D" id="3.30.565.10">
    <property type="entry name" value="Histidine kinase-like ATPase, C-terminal domain"/>
    <property type="match status" value="1"/>
</dbReference>
<dbReference type="GO" id="GO:0051539">
    <property type="term" value="F:4 iron, 4 sulfur cluster binding"/>
    <property type="evidence" value="ECO:0007669"/>
    <property type="project" value="UniProtKB-KW"/>
</dbReference>
<evidence type="ECO:0000256" key="5">
    <source>
        <dbReference type="ARBA" id="ARBA00022490"/>
    </source>
</evidence>
<feature type="domain" description="PAS" evidence="18">
    <location>
        <begin position="7"/>
        <end position="44"/>
    </location>
</feature>
<evidence type="ECO:0000256" key="10">
    <source>
        <dbReference type="ARBA" id="ARBA00022840"/>
    </source>
</evidence>
<keyword evidence="5" id="KW-0963">Cytoplasm</keyword>
<dbReference type="EMBL" id="JXIQ01000036">
    <property type="protein sequence ID" value="KIY22823.1"/>
    <property type="molecule type" value="Genomic_DNA"/>
</dbReference>
<dbReference type="PANTHER" id="PTHR24421">
    <property type="entry name" value="NITRATE/NITRITE SENSOR PROTEIN NARX-RELATED"/>
    <property type="match status" value="1"/>
</dbReference>
<evidence type="ECO:0000256" key="4">
    <source>
        <dbReference type="ARBA" id="ARBA00022485"/>
    </source>
</evidence>
<dbReference type="InterPro" id="IPR004358">
    <property type="entry name" value="Sig_transdc_His_kin-like_C"/>
</dbReference>
<dbReference type="Gene3D" id="3.30.450.20">
    <property type="entry name" value="PAS domain"/>
    <property type="match status" value="1"/>
</dbReference>
<feature type="domain" description="Histidine kinase" evidence="17">
    <location>
        <begin position="147"/>
        <end position="340"/>
    </location>
</feature>
<dbReference type="PROSITE" id="PS50109">
    <property type="entry name" value="HIS_KIN"/>
    <property type="match status" value="1"/>
</dbReference>
<accession>A0A0D6ZE12</accession>
<keyword evidence="10 15" id="KW-0067">ATP-binding</keyword>
<dbReference type="CDD" id="cd16917">
    <property type="entry name" value="HATPase_UhpB-NarQ-NarX-like"/>
    <property type="match status" value="1"/>
</dbReference>